<evidence type="ECO:0000256" key="1">
    <source>
        <dbReference type="SAM" id="MobiDB-lite"/>
    </source>
</evidence>
<dbReference type="AlphaFoldDB" id="A0AA47P366"/>
<comment type="caution">
    <text evidence="3">The sequence shown here is derived from an EMBL/GenBank/DDBJ whole genome shotgun (WGS) entry which is preliminary data.</text>
</comment>
<sequence>MDPQQPMNTLAQMLAEVAAMSRDQVVLSRQQLAALQGQAERQTQLLEAMVSRAGAASPAPSFTGLALHKMAAHDDPQTFMEMFETTACGWPVAEWAMRLLPLLTGRSSGRSSTDWGSRRRTIAAGSGGGRLGPADRPFVLAQQLKDAPTRWLQPGGSAGEGRILEKIILEQFVKGLPAATSDWVLCHRLADLAAAITLAEDHLAVFSRG</sequence>
<organism evidence="3 4">
    <name type="scientific">Merluccius polli</name>
    <name type="common">Benguela hake</name>
    <name type="synonym">Merluccius cadenati</name>
    <dbReference type="NCBI Taxonomy" id="89951"/>
    <lineage>
        <taxon>Eukaryota</taxon>
        <taxon>Metazoa</taxon>
        <taxon>Chordata</taxon>
        <taxon>Craniata</taxon>
        <taxon>Vertebrata</taxon>
        <taxon>Euteleostomi</taxon>
        <taxon>Actinopterygii</taxon>
        <taxon>Neopterygii</taxon>
        <taxon>Teleostei</taxon>
        <taxon>Neoteleostei</taxon>
        <taxon>Acanthomorphata</taxon>
        <taxon>Zeiogadaria</taxon>
        <taxon>Gadariae</taxon>
        <taxon>Gadiformes</taxon>
        <taxon>Gadoidei</taxon>
        <taxon>Merlucciidae</taxon>
        <taxon>Merluccius</taxon>
    </lineage>
</organism>
<dbReference type="Pfam" id="PF02023">
    <property type="entry name" value="SCAN"/>
    <property type="match status" value="1"/>
</dbReference>
<accession>A0AA47P366</accession>
<evidence type="ECO:0000259" key="2">
    <source>
        <dbReference type="PROSITE" id="PS50804"/>
    </source>
</evidence>
<name>A0AA47P366_MERPO</name>
<dbReference type="InterPro" id="IPR038269">
    <property type="entry name" value="SCAN_sf"/>
</dbReference>
<dbReference type="Gene3D" id="1.10.4020.10">
    <property type="entry name" value="DNA breaking-rejoining enzymes"/>
    <property type="match status" value="1"/>
</dbReference>
<keyword evidence="4" id="KW-1185">Reference proteome</keyword>
<feature type="region of interest" description="Disordered" evidence="1">
    <location>
        <begin position="108"/>
        <end position="130"/>
    </location>
</feature>
<gene>
    <name evidence="3" type="ORF">N1851_010593</name>
</gene>
<dbReference type="PROSITE" id="PS50804">
    <property type="entry name" value="SCAN_BOX"/>
    <property type="match status" value="1"/>
</dbReference>
<proteinExistence type="predicted"/>
<evidence type="ECO:0000313" key="4">
    <source>
        <dbReference type="Proteomes" id="UP001174136"/>
    </source>
</evidence>
<dbReference type="InterPro" id="IPR003309">
    <property type="entry name" value="SCAN_dom"/>
</dbReference>
<protein>
    <recommendedName>
        <fullName evidence="2">SCAN box domain-containing protein</fullName>
    </recommendedName>
</protein>
<reference evidence="3" key="1">
    <citation type="journal article" date="2023" name="Front. Mar. Sci.">
        <title>A new Merluccius polli reference genome to investigate the effects of global change in West African waters.</title>
        <authorList>
            <person name="Mateo J.L."/>
            <person name="Blanco-Fernandez C."/>
            <person name="Garcia-Vazquez E."/>
            <person name="Machado-Schiaffino G."/>
        </authorList>
    </citation>
    <scope>NUCLEOTIDE SEQUENCE</scope>
    <source>
        <strain evidence="3">C29</strain>
        <tissue evidence="3">Fin</tissue>
    </source>
</reference>
<feature type="domain" description="SCAN box" evidence="2">
    <location>
        <begin position="137"/>
        <end position="201"/>
    </location>
</feature>
<dbReference type="Proteomes" id="UP001174136">
    <property type="component" value="Unassembled WGS sequence"/>
</dbReference>
<dbReference type="EMBL" id="JAOPHQ010001990">
    <property type="protein sequence ID" value="KAK0148986.1"/>
    <property type="molecule type" value="Genomic_DNA"/>
</dbReference>
<dbReference type="SUPFAM" id="SSF47353">
    <property type="entry name" value="Retrovirus capsid dimerization domain-like"/>
    <property type="match status" value="1"/>
</dbReference>
<evidence type="ECO:0000313" key="3">
    <source>
        <dbReference type="EMBL" id="KAK0148986.1"/>
    </source>
</evidence>